<feature type="compositionally biased region" description="Basic and acidic residues" evidence="1">
    <location>
        <begin position="70"/>
        <end position="95"/>
    </location>
</feature>
<name>A0A1Y2ANZ2_9TREE</name>
<comment type="caution">
    <text evidence="2">The sequence shown here is derived from an EMBL/GenBank/DDBJ whole genome shotgun (WGS) entry which is preliminary data.</text>
</comment>
<dbReference type="EMBL" id="MCFC01000073">
    <property type="protein sequence ID" value="ORY24010.1"/>
    <property type="molecule type" value="Genomic_DNA"/>
</dbReference>
<feature type="region of interest" description="Disordered" evidence="1">
    <location>
        <begin position="220"/>
        <end position="274"/>
    </location>
</feature>
<gene>
    <name evidence="2" type="ORF">BCR39DRAFT_472749</name>
</gene>
<keyword evidence="3" id="KW-1185">Reference proteome</keyword>
<reference evidence="2 3" key="1">
    <citation type="submission" date="2016-07" db="EMBL/GenBank/DDBJ databases">
        <title>Pervasive Adenine N6-methylation of Active Genes in Fungi.</title>
        <authorList>
            <consortium name="DOE Joint Genome Institute"/>
            <person name="Mondo S.J."/>
            <person name="Dannebaum R.O."/>
            <person name="Kuo R.C."/>
            <person name="Labutti K."/>
            <person name="Haridas S."/>
            <person name="Kuo A."/>
            <person name="Salamov A."/>
            <person name="Ahrendt S.R."/>
            <person name="Lipzen A."/>
            <person name="Sullivan W."/>
            <person name="Andreopoulos W.B."/>
            <person name="Clum A."/>
            <person name="Lindquist E."/>
            <person name="Daum C."/>
            <person name="Ramamoorthy G.K."/>
            <person name="Gryganskyi A."/>
            <person name="Culley D."/>
            <person name="Magnuson J.K."/>
            <person name="James T.Y."/>
            <person name="O'Malley M.A."/>
            <person name="Stajich J.E."/>
            <person name="Spatafora J.W."/>
            <person name="Visel A."/>
            <person name="Grigoriev I.V."/>
        </authorList>
    </citation>
    <scope>NUCLEOTIDE SEQUENCE [LARGE SCALE GENOMIC DNA]</scope>
    <source>
        <strain evidence="2 3">68-887.2</strain>
    </source>
</reference>
<dbReference type="PANTHER" id="PTHR34693">
    <property type="entry name" value="PROTEIN PAR32"/>
    <property type="match status" value="1"/>
</dbReference>
<organism evidence="2 3">
    <name type="scientific">Naematelia encephala</name>
    <dbReference type="NCBI Taxonomy" id="71784"/>
    <lineage>
        <taxon>Eukaryota</taxon>
        <taxon>Fungi</taxon>
        <taxon>Dikarya</taxon>
        <taxon>Basidiomycota</taxon>
        <taxon>Agaricomycotina</taxon>
        <taxon>Tremellomycetes</taxon>
        <taxon>Tremellales</taxon>
        <taxon>Naemateliaceae</taxon>
        <taxon>Naematelia</taxon>
    </lineage>
</organism>
<dbReference type="InParanoid" id="A0A1Y2ANZ2"/>
<dbReference type="InterPro" id="IPR022024">
    <property type="entry name" value="DUF3602"/>
</dbReference>
<evidence type="ECO:0000256" key="1">
    <source>
        <dbReference type="SAM" id="MobiDB-lite"/>
    </source>
</evidence>
<accession>A0A1Y2ANZ2</accession>
<feature type="region of interest" description="Disordered" evidence="1">
    <location>
        <begin position="171"/>
        <end position="191"/>
    </location>
</feature>
<dbReference type="Proteomes" id="UP000193986">
    <property type="component" value="Unassembled WGS sequence"/>
</dbReference>
<proteinExistence type="predicted"/>
<dbReference type="InterPro" id="IPR053203">
    <property type="entry name" value="Cisplatin_resist-associated"/>
</dbReference>
<evidence type="ECO:0000313" key="3">
    <source>
        <dbReference type="Proteomes" id="UP000193986"/>
    </source>
</evidence>
<dbReference type="AlphaFoldDB" id="A0A1Y2ANZ2"/>
<dbReference type="Pfam" id="PF12223">
    <property type="entry name" value="DUF3602"/>
    <property type="match status" value="3"/>
</dbReference>
<sequence length="274" mass="29354">MSDLESARGRQPVVSTGRGGAGNLIRSPSRGVDPETTPGIELGREVRDGSHDRVTHSGRGGAGNVRSPSRPRDVIAEAREDALQDQLVADRRGRQAEAPFSTGRGGAGNIARSKSRSRSAVRDHHEHHDLHGVGRGGFGNIVEDRPQTPVDLQKEAAVRRYEADIAARHSAEEEVAPHSTGKGGAGNIGRPVTHVDMSTLTQEERDAYAKVHEHDVERGYTVGKGGAGNFIHPSKEHSPADGERGREKHGMLGNVLRSLSRAAGRDKSETRAKD</sequence>
<dbReference type="PANTHER" id="PTHR34693:SF1">
    <property type="entry name" value="PROTEIN PAR32"/>
    <property type="match status" value="1"/>
</dbReference>
<evidence type="ECO:0000313" key="2">
    <source>
        <dbReference type="EMBL" id="ORY24010.1"/>
    </source>
</evidence>
<feature type="compositionally biased region" description="Basic and acidic residues" evidence="1">
    <location>
        <begin position="42"/>
        <end position="55"/>
    </location>
</feature>
<dbReference type="STRING" id="71784.A0A1Y2ANZ2"/>
<protein>
    <submittedName>
        <fullName evidence="2">Uncharacterized protein</fullName>
    </submittedName>
</protein>
<dbReference type="OrthoDB" id="2537432at2759"/>
<feature type="compositionally biased region" description="Basic and acidic residues" evidence="1">
    <location>
        <begin position="120"/>
        <end position="132"/>
    </location>
</feature>
<feature type="compositionally biased region" description="Basic and acidic residues" evidence="1">
    <location>
        <begin position="233"/>
        <end position="250"/>
    </location>
</feature>
<feature type="compositionally biased region" description="Basic and acidic residues" evidence="1">
    <location>
        <begin position="263"/>
        <end position="274"/>
    </location>
</feature>
<feature type="region of interest" description="Disordered" evidence="1">
    <location>
        <begin position="1"/>
        <end position="141"/>
    </location>
</feature>